<dbReference type="UniPathway" id="UPA00031">
    <property type="reaction ID" value="UER00008"/>
</dbReference>
<name>A0A5E8HH23_9LEPT</name>
<evidence type="ECO:0000256" key="5">
    <source>
        <dbReference type="ARBA" id="ARBA00022801"/>
    </source>
</evidence>
<accession>A0A5E8HH23</accession>
<dbReference type="STRING" id="1249483.LEP1GSC202_0955"/>
<dbReference type="InterPro" id="IPR038019">
    <property type="entry name" value="PRib_AMP_CycHydrolase_sf"/>
</dbReference>
<evidence type="ECO:0000313" key="9">
    <source>
        <dbReference type="Proteomes" id="UP000013996"/>
    </source>
</evidence>
<evidence type="ECO:0000256" key="4">
    <source>
        <dbReference type="ARBA" id="ARBA00022605"/>
    </source>
</evidence>
<gene>
    <name evidence="8" type="primary">hisI</name>
    <name evidence="8" type="ORF">LEP1GSC202_0955</name>
</gene>
<dbReference type="SUPFAM" id="SSF141734">
    <property type="entry name" value="HisI-like"/>
    <property type="match status" value="1"/>
</dbReference>
<evidence type="ECO:0000256" key="1">
    <source>
        <dbReference type="ARBA" id="ARBA00000024"/>
    </source>
</evidence>
<proteinExistence type="predicted"/>
<dbReference type="Proteomes" id="UP000013996">
    <property type="component" value="Unassembled WGS sequence"/>
</dbReference>
<dbReference type="PANTHER" id="PTHR42945:SF1">
    <property type="entry name" value="HISTIDINE BIOSYNTHESIS BIFUNCTIONAL PROTEIN HIS7"/>
    <property type="match status" value="1"/>
</dbReference>
<dbReference type="Gene3D" id="3.10.20.810">
    <property type="entry name" value="Phosphoribosyl-AMP cyclohydrolase"/>
    <property type="match status" value="1"/>
</dbReference>
<dbReference type="AlphaFoldDB" id="A0A5E8HH23"/>
<comment type="pathway">
    <text evidence="2">Amino-acid biosynthesis; L-histidine biosynthesis; L-histidine from 5-phospho-alpha-D-ribose 1-diphosphate: step 3/9.</text>
</comment>
<protein>
    <recommendedName>
        <fullName evidence="3">phosphoribosyl-AMP cyclohydrolase</fullName>
        <ecNumber evidence="3">3.5.4.19</ecNumber>
    </recommendedName>
</protein>
<comment type="catalytic activity">
    <reaction evidence="1">
        <text>1-(5-phospho-beta-D-ribosyl)-5'-AMP + H2O = 1-(5-phospho-beta-D-ribosyl)-5-[(5-phospho-beta-D-ribosylamino)methylideneamino]imidazole-4-carboxamide</text>
        <dbReference type="Rhea" id="RHEA:20049"/>
        <dbReference type="ChEBI" id="CHEBI:15377"/>
        <dbReference type="ChEBI" id="CHEBI:58435"/>
        <dbReference type="ChEBI" id="CHEBI:59457"/>
        <dbReference type="EC" id="3.5.4.19"/>
    </reaction>
</comment>
<evidence type="ECO:0000256" key="3">
    <source>
        <dbReference type="ARBA" id="ARBA00012721"/>
    </source>
</evidence>
<keyword evidence="6" id="KW-0368">Histidine biosynthesis</keyword>
<dbReference type="GO" id="GO:0000105">
    <property type="term" value="P:L-histidine biosynthetic process"/>
    <property type="evidence" value="ECO:0007669"/>
    <property type="project" value="UniProtKB-UniPathway"/>
</dbReference>
<dbReference type="InterPro" id="IPR002496">
    <property type="entry name" value="PRib_AMP_CycHydrolase_dom"/>
</dbReference>
<comment type="caution">
    <text evidence="8">The sequence shown here is derived from an EMBL/GenBank/DDBJ whole genome shotgun (WGS) entry which is preliminary data.</text>
</comment>
<organism evidence="8 9">
    <name type="scientific">Leptospira yanagawae serovar Saopaulo str. Sao Paulo = ATCC 700523</name>
    <dbReference type="NCBI Taxonomy" id="1249483"/>
    <lineage>
        <taxon>Bacteria</taxon>
        <taxon>Pseudomonadati</taxon>
        <taxon>Spirochaetota</taxon>
        <taxon>Spirochaetia</taxon>
        <taxon>Leptospirales</taxon>
        <taxon>Leptospiraceae</taxon>
        <taxon>Leptospira</taxon>
    </lineage>
</organism>
<evidence type="ECO:0000256" key="2">
    <source>
        <dbReference type="ARBA" id="ARBA00005169"/>
    </source>
</evidence>
<dbReference type="PANTHER" id="PTHR42945">
    <property type="entry name" value="HISTIDINE BIOSYNTHESIS BIFUNCTIONAL PROTEIN"/>
    <property type="match status" value="1"/>
</dbReference>
<feature type="domain" description="Phosphoribosyl-AMP cyclohydrolase" evidence="7">
    <location>
        <begin position="108"/>
        <end position="181"/>
    </location>
</feature>
<keyword evidence="5 8" id="KW-0378">Hydrolase</keyword>
<evidence type="ECO:0000256" key="6">
    <source>
        <dbReference type="ARBA" id="ARBA00023102"/>
    </source>
</evidence>
<dbReference type="EMBL" id="AOGX02000015">
    <property type="protein sequence ID" value="EOQ89800.1"/>
    <property type="molecule type" value="Genomic_DNA"/>
</dbReference>
<keyword evidence="4" id="KW-0028">Amino-acid biosynthesis</keyword>
<reference evidence="8 9" key="1">
    <citation type="submission" date="2013-04" db="EMBL/GenBank/DDBJ databases">
        <authorList>
            <person name="Harkins D.M."/>
            <person name="Durkin A.S."/>
            <person name="Brinkac L.M."/>
            <person name="Haft D.H."/>
            <person name="Selengut J.D."/>
            <person name="Sanka R."/>
            <person name="DePew J."/>
            <person name="Purushe J."/>
            <person name="Hartskeerl R.A."/>
            <person name="Ahmed A."/>
            <person name="van der Linden H."/>
            <person name="Goris M.G.A."/>
            <person name="Vinetz J.M."/>
            <person name="Sutton G.G."/>
            <person name="Nierman W.C."/>
            <person name="Fouts D.E."/>
        </authorList>
    </citation>
    <scope>NUCLEOTIDE SEQUENCE [LARGE SCALE GENOMIC DNA]</scope>
    <source>
        <strain evidence="8 9">Sao Paulo</strain>
    </source>
</reference>
<sequence>MIQIPKEKDIVLLSKTNFLSHDVSLQILTSKQIEEHIQNFDFTLNQLYVDCDEDCFLEISPQKKSFAKQLLWEDGKIVVSHDKIDSLLHSLPTISPFLAQDLTGKDLMLAWGKKESLLNAIETGNGTYFSRSRNGKWVKGEESGHFQKLKQIYVHMDPFFVQYVTDQIGAACHTGYYSCFFRKIGQNESISFVYSNKVGEKI</sequence>
<dbReference type="GO" id="GO:0004635">
    <property type="term" value="F:phosphoribosyl-AMP cyclohydrolase activity"/>
    <property type="evidence" value="ECO:0007669"/>
    <property type="project" value="UniProtKB-EC"/>
</dbReference>
<dbReference type="RefSeq" id="WP_015677368.1">
    <property type="nucleotide sequence ID" value="NZ_AOGX02000015.1"/>
</dbReference>
<evidence type="ECO:0000259" key="7">
    <source>
        <dbReference type="Pfam" id="PF01502"/>
    </source>
</evidence>
<dbReference type="EC" id="3.5.4.19" evidence="3"/>
<dbReference type="OrthoDB" id="9795769at2"/>
<evidence type="ECO:0000313" key="8">
    <source>
        <dbReference type="EMBL" id="EOQ89800.1"/>
    </source>
</evidence>
<dbReference type="Pfam" id="PF01502">
    <property type="entry name" value="PRA-CH"/>
    <property type="match status" value="1"/>
</dbReference>